<keyword evidence="6" id="KW-0067">ATP-binding</keyword>
<dbReference type="InterPro" id="IPR000719">
    <property type="entry name" value="Prot_kinase_dom"/>
</dbReference>
<dbReference type="SUPFAM" id="SSF56112">
    <property type="entry name" value="Protein kinase-like (PK-like)"/>
    <property type="match status" value="1"/>
</dbReference>
<comment type="caution">
    <text evidence="8">The sequence shown here is derived from an EMBL/GenBank/DDBJ whole genome shotgun (WGS) entry which is preliminary data.</text>
</comment>
<evidence type="ECO:0000256" key="3">
    <source>
        <dbReference type="ARBA" id="ARBA00022679"/>
    </source>
</evidence>
<organism evidence="8 9">
    <name type="scientific">Paragonimus westermani</name>
    <dbReference type="NCBI Taxonomy" id="34504"/>
    <lineage>
        <taxon>Eukaryota</taxon>
        <taxon>Metazoa</taxon>
        <taxon>Spiralia</taxon>
        <taxon>Lophotrochozoa</taxon>
        <taxon>Platyhelminthes</taxon>
        <taxon>Trematoda</taxon>
        <taxon>Digenea</taxon>
        <taxon>Plagiorchiida</taxon>
        <taxon>Troglotremata</taxon>
        <taxon>Troglotrematidae</taxon>
        <taxon>Paragonimus</taxon>
    </lineage>
</organism>
<dbReference type="GO" id="GO:0005524">
    <property type="term" value="F:ATP binding"/>
    <property type="evidence" value="ECO:0007669"/>
    <property type="project" value="UniProtKB-KW"/>
</dbReference>
<dbReference type="AlphaFoldDB" id="A0A8T0D128"/>
<dbReference type="Proteomes" id="UP000699462">
    <property type="component" value="Unassembled WGS sequence"/>
</dbReference>
<keyword evidence="9" id="KW-1185">Reference proteome</keyword>
<comment type="similarity">
    <text evidence="1">Belongs to the protein kinase superfamily. CAMK Ser/Thr protein kinase family.</text>
</comment>
<keyword evidence="3" id="KW-0808">Transferase</keyword>
<dbReference type="EMBL" id="JTDF01021627">
    <property type="protein sequence ID" value="KAF8561593.1"/>
    <property type="molecule type" value="Genomic_DNA"/>
</dbReference>
<protein>
    <recommendedName>
        <fullName evidence="7">Protein kinase domain-containing protein</fullName>
    </recommendedName>
</protein>
<evidence type="ECO:0000256" key="5">
    <source>
        <dbReference type="ARBA" id="ARBA00022777"/>
    </source>
</evidence>
<dbReference type="PROSITE" id="PS50011">
    <property type="entry name" value="PROTEIN_KINASE_DOM"/>
    <property type="match status" value="1"/>
</dbReference>
<evidence type="ECO:0000313" key="8">
    <source>
        <dbReference type="EMBL" id="KAF8561593.1"/>
    </source>
</evidence>
<keyword evidence="2" id="KW-0723">Serine/threonine-protein kinase</keyword>
<name>A0A8T0D128_9TREM</name>
<gene>
    <name evidence="8" type="ORF">P879_10565</name>
</gene>
<sequence>MCRIPLHFSLVSFEADASLSTFLTEDVDVELVCCNPIFCAPELLTSRKFDKAYDLWSLGVLLYIMLSGCDPYYPKSNGDLYRAILTGDIQFPDNLWNGISRTGRDAAKQLLVLDTNQRHTTAQLLKHTWLTDDHIMEVHLAATQKRLEEFRLKRQEMVSYLLTVTGSNPSEAQFEQQSVGEEIQRTMCARCKDQLRREISSTQHVESVKKKPSHSFRFWKILKTMLNVHPLP</sequence>
<dbReference type="Pfam" id="PF00069">
    <property type="entry name" value="Pkinase"/>
    <property type="match status" value="1"/>
</dbReference>
<dbReference type="PANTHER" id="PTHR24349">
    <property type="entry name" value="SERINE/THREONINE-PROTEIN KINASE"/>
    <property type="match status" value="1"/>
</dbReference>
<evidence type="ECO:0000256" key="4">
    <source>
        <dbReference type="ARBA" id="ARBA00022741"/>
    </source>
</evidence>
<reference evidence="8 9" key="1">
    <citation type="submission" date="2019-07" db="EMBL/GenBank/DDBJ databases">
        <title>Annotation for the trematode Paragonimus westermani.</title>
        <authorList>
            <person name="Choi Y.-J."/>
        </authorList>
    </citation>
    <scope>NUCLEOTIDE SEQUENCE [LARGE SCALE GENOMIC DNA]</scope>
    <source>
        <strain evidence="8">180907_Pwestermani</strain>
    </source>
</reference>
<accession>A0A8T0D128</accession>
<feature type="domain" description="Protein kinase" evidence="7">
    <location>
        <begin position="1"/>
        <end position="130"/>
    </location>
</feature>
<evidence type="ECO:0000259" key="7">
    <source>
        <dbReference type="PROSITE" id="PS50011"/>
    </source>
</evidence>
<dbReference type="OrthoDB" id="40902at2759"/>
<dbReference type="InterPro" id="IPR050205">
    <property type="entry name" value="CDPK_Ser/Thr_kinases"/>
</dbReference>
<dbReference type="Gene3D" id="1.10.510.10">
    <property type="entry name" value="Transferase(Phosphotransferase) domain 1"/>
    <property type="match status" value="1"/>
</dbReference>
<evidence type="ECO:0000256" key="6">
    <source>
        <dbReference type="ARBA" id="ARBA00022840"/>
    </source>
</evidence>
<dbReference type="InterPro" id="IPR011009">
    <property type="entry name" value="Kinase-like_dom_sf"/>
</dbReference>
<evidence type="ECO:0000256" key="2">
    <source>
        <dbReference type="ARBA" id="ARBA00022527"/>
    </source>
</evidence>
<evidence type="ECO:0000313" key="9">
    <source>
        <dbReference type="Proteomes" id="UP000699462"/>
    </source>
</evidence>
<evidence type="ECO:0000256" key="1">
    <source>
        <dbReference type="ARBA" id="ARBA00006692"/>
    </source>
</evidence>
<keyword evidence="4" id="KW-0547">Nucleotide-binding</keyword>
<keyword evidence="5" id="KW-0418">Kinase</keyword>
<proteinExistence type="inferred from homology"/>
<dbReference type="GO" id="GO:0004674">
    <property type="term" value="F:protein serine/threonine kinase activity"/>
    <property type="evidence" value="ECO:0007669"/>
    <property type="project" value="UniProtKB-KW"/>
</dbReference>